<feature type="compositionally biased region" description="Gly residues" evidence="3">
    <location>
        <begin position="659"/>
        <end position="669"/>
    </location>
</feature>
<dbReference type="GO" id="GO:0061512">
    <property type="term" value="P:protein localization to cilium"/>
    <property type="evidence" value="ECO:0007669"/>
    <property type="project" value="TreeGrafter"/>
</dbReference>
<sequence>MSRIVHRADINVMTWMSADVLVVGQSNQITVYKHDGTDKNEVPLDAMIHSARYEPASHTLWLLLDDGGVVTYRHDELPAKLLSASDIASRSTGSSVALAASHITLAIGFTDGRITVLQTPTPLASFAGGEADWENTIEKHMANGDFTSAFVAVKRLSTAFQPCQSSASSHFSSLTRVRRWESKVLAVARAAEDVGLVRQCALLLSETPLPATSSLTQVNEANIYRDRAMREICLVKLEDVSMLMAHYTRGKKWAEALALAEEKAGQFEPQTFLPYAVWLLVENPAHAFDLAMSLFYRYEAGVQARPLVEELVRNAVVEGRYQDASYYCWVLSVDVFYKSVLNEEESAHREEEYEYLSTLASVYAAFKHIHAYTQDPFTSMAPLALFQVARFLLNTLGGGEAPFGISKVATLYTITKQAQLLGAWSFAHACYSTLFTLNLPPAWRDSLEVDMLHSLASPFQQEGREEKELRPVCYQCGHVNPFLNPANHRVKESLIVGGNRCSSQPEGEARQTKLRGYHADKVSRDEVMRIGDVCVACGHPFIRCMLRYEVLPLVEFIPEPTLSEAEVLSILRTGTSPHTRDDADAREANLKVSGAGNVGMEEGSKANPCKATIMNAATLRSLRSTEVFVCPPTPSSGAHERHRAWRSTQARQQEDPPGGQAGVPNGGSIGARRDGRSRFFRHVLYPDIPIAFSPPAQRFFSEEAFEMACLQSAATAAGAAVQEHEFGGTLNRAHPAFAPMCPFSRVRDLGRYAHLM</sequence>
<proteinExistence type="predicted"/>
<dbReference type="GO" id="GO:1905515">
    <property type="term" value="P:non-motile cilium assembly"/>
    <property type="evidence" value="ECO:0007669"/>
    <property type="project" value="TreeGrafter"/>
</dbReference>
<dbReference type="GO" id="GO:0030991">
    <property type="term" value="C:intraciliary transport particle A"/>
    <property type="evidence" value="ECO:0007669"/>
    <property type="project" value="TreeGrafter"/>
</dbReference>
<accession>A0A4D9D9Q5</accession>
<dbReference type="InterPro" id="IPR057411">
    <property type="entry name" value="TPR_IFT122"/>
</dbReference>
<dbReference type="InterPro" id="IPR039857">
    <property type="entry name" value="Ift122/121"/>
</dbReference>
<dbReference type="AlphaFoldDB" id="A0A4D9D9Q5"/>
<keyword evidence="6" id="KW-1185">Reference proteome</keyword>
<feature type="domain" description="Intraflagellar transport protein 122 homolog TPR" evidence="4">
    <location>
        <begin position="235"/>
        <end position="408"/>
    </location>
</feature>
<gene>
    <name evidence="5" type="ORF">NSK_000005</name>
</gene>
<dbReference type="GO" id="GO:0097730">
    <property type="term" value="C:non-motile cilium"/>
    <property type="evidence" value="ECO:0007669"/>
    <property type="project" value="TreeGrafter"/>
</dbReference>
<comment type="caution">
    <text evidence="5">The sequence shown here is derived from an EMBL/GenBank/DDBJ whole genome shotgun (WGS) entry which is preliminary data.</text>
</comment>
<keyword evidence="1" id="KW-0853">WD repeat</keyword>
<reference evidence="5 6" key="1">
    <citation type="submission" date="2019-01" db="EMBL/GenBank/DDBJ databases">
        <title>Nuclear Genome Assembly of the Microalgal Biofuel strain Nannochloropsis salina CCMP1776.</title>
        <authorList>
            <person name="Hovde B."/>
        </authorList>
    </citation>
    <scope>NUCLEOTIDE SEQUENCE [LARGE SCALE GENOMIC DNA]</scope>
    <source>
        <strain evidence="5 6">CCMP1776</strain>
    </source>
</reference>
<evidence type="ECO:0000256" key="1">
    <source>
        <dbReference type="ARBA" id="ARBA00022574"/>
    </source>
</evidence>
<protein>
    <recommendedName>
        <fullName evidence="4">Intraflagellar transport protein 122 homolog TPR domain-containing protein</fullName>
    </recommendedName>
</protein>
<evidence type="ECO:0000256" key="3">
    <source>
        <dbReference type="SAM" id="MobiDB-lite"/>
    </source>
</evidence>
<dbReference type="Proteomes" id="UP000355283">
    <property type="component" value="Unassembled WGS sequence"/>
</dbReference>
<organism evidence="5 6">
    <name type="scientific">Nannochloropsis salina CCMP1776</name>
    <dbReference type="NCBI Taxonomy" id="1027361"/>
    <lineage>
        <taxon>Eukaryota</taxon>
        <taxon>Sar</taxon>
        <taxon>Stramenopiles</taxon>
        <taxon>Ochrophyta</taxon>
        <taxon>Eustigmatophyceae</taxon>
        <taxon>Eustigmatales</taxon>
        <taxon>Monodopsidaceae</taxon>
        <taxon>Microchloropsis</taxon>
        <taxon>Microchloropsis salina</taxon>
    </lineage>
</organism>
<dbReference type="Pfam" id="PF25295">
    <property type="entry name" value="TPR_IFT122"/>
    <property type="match status" value="1"/>
</dbReference>
<evidence type="ECO:0000313" key="5">
    <source>
        <dbReference type="EMBL" id="TFJ88431.1"/>
    </source>
</evidence>
<dbReference type="EMBL" id="SDOX01000001">
    <property type="protein sequence ID" value="TFJ88431.1"/>
    <property type="molecule type" value="Genomic_DNA"/>
</dbReference>
<evidence type="ECO:0000259" key="4">
    <source>
        <dbReference type="Pfam" id="PF25295"/>
    </source>
</evidence>
<dbReference type="GO" id="GO:0035721">
    <property type="term" value="P:intraciliary retrograde transport"/>
    <property type="evidence" value="ECO:0007669"/>
    <property type="project" value="TreeGrafter"/>
</dbReference>
<dbReference type="PANTHER" id="PTHR12764:SF4">
    <property type="entry name" value="INTRAFLAGELLAR TRANSPORT PROTEIN 122 HOMOLOG"/>
    <property type="match status" value="1"/>
</dbReference>
<keyword evidence="2" id="KW-0677">Repeat</keyword>
<name>A0A4D9D9Q5_9STRA</name>
<dbReference type="PANTHER" id="PTHR12764">
    <property type="entry name" value="WD REPEAT DOMAIN-RELATED"/>
    <property type="match status" value="1"/>
</dbReference>
<feature type="region of interest" description="Disordered" evidence="3">
    <location>
        <begin position="632"/>
        <end position="672"/>
    </location>
</feature>
<dbReference type="OrthoDB" id="10255582at2759"/>
<evidence type="ECO:0000313" key="6">
    <source>
        <dbReference type="Proteomes" id="UP000355283"/>
    </source>
</evidence>
<evidence type="ECO:0000256" key="2">
    <source>
        <dbReference type="ARBA" id="ARBA00022737"/>
    </source>
</evidence>